<comment type="subcellular location">
    <subcellularLocation>
        <location evidence="1">Cytoplasmic vesicle membrane</location>
    </subcellularLocation>
    <subcellularLocation>
        <location evidence="11">Synapse</location>
    </subcellularLocation>
</comment>
<evidence type="ECO:0000256" key="7">
    <source>
        <dbReference type="ARBA" id="ARBA00023018"/>
    </source>
</evidence>
<gene>
    <name evidence="17" type="primary">LOC120065712</name>
</gene>
<dbReference type="PANTHER" id="PTHR12166">
    <property type="entry name" value="CALCIUM-DEPENDENT SECRETION ACTIVATOR"/>
    <property type="match status" value="1"/>
</dbReference>
<dbReference type="InterPro" id="IPR057457">
    <property type="entry name" value="CAPS_C2"/>
</dbReference>
<dbReference type="Gene3D" id="2.30.29.30">
    <property type="entry name" value="Pleckstrin-homology domain (PH domain)/Phosphotyrosine-binding domain (PTB)"/>
    <property type="match status" value="1"/>
</dbReference>
<dbReference type="Pfam" id="PF06292">
    <property type="entry name" value="MUN"/>
    <property type="match status" value="2"/>
</dbReference>
<dbReference type="GO" id="GO:0098793">
    <property type="term" value="C:presynapse"/>
    <property type="evidence" value="ECO:0007669"/>
    <property type="project" value="GOC"/>
</dbReference>
<feature type="region of interest" description="Disordered" evidence="12">
    <location>
        <begin position="1"/>
        <end position="78"/>
    </location>
</feature>
<dbReference type="InterPro" id="IPR000008">
    <property type="entry name" value="C2_dom"/>
</dbReference>
<evidence type="ECO:0000259" key="13">
    <source>
        <dbReference type="PROSITE" id="PS50003"/>
    </source>
</evidence>
<dbReference type="InterPro" id="IPR011993">
    <property type="entry name" value="PH-like_dom_sf"/>
</dbReference>
<evidence type="ECO:0000313" key="16">
    <source>
        <dbReference type="Proteomes" id="UP000808372"/>
    </source>
</evidence>
<keyword evidence="2" id="KW-0813">Transport</keyword>
<dbReference type="PROSITE" id="PS51258">
    <property type="entry name" value="MHD1"/>
    <property type="match status" value="1"/>
</dbReference>
<keyword evidence="5" id="KW-0106">Calcium</keyword>
<dbReference type="FunFam" id="1.10.357.50:FF:000002">
    <property type="entry name" value="calcium-dependent secretion activator 2 isoform X7"/>
    <property type="match status" value="1"/>
</dbReference>
<evidence type="ECO:0000256" key="1">
    <source>
        <dbReference type="ARBA" id="ARBA00004156"/>
    </source>
</evidence>
<feature type="domain" description="PH" evidence="13">
    <location>
        <begin position="487"/>
        <end position="590"/>
    </location>
</feature>
<dbReference type="InterPro" id="IPR014770">
    <property type="entry name" value="Munc13_1"/>
</dbReference>
<feature type="compositionally biased region" description="Acidic residues" evidence="12">
    <location>
        <begin position="1"/>
        <end position="19"/>
    </location>
</feature>
<proteinExistence type="predicted"/>
<reference evidence="17" key="1">
    <citation type="submission" date="2025-08" db="UniProtKB">
        <authorList>
            <consortium name="RefSeq"/>
        </authorList>
    </citation>
    <scope>IDENTIFICATION</scope>
    <source>
        <tissue evidence="17">White muscle</tissue>
    </source>
</reference>
<dbReference type="GO" id="GO:0046872">
    <property type="term" value="F:metal ion binding"/>
    <property type="evidence" value="ECO:0007669"/>
    <property type="project" value="UniProtKB-KW"/>
</dbReference>
<feature type="compositionally biased region" description="Polar residues" evidence="12">
    <location>
        <begin position="34"/>
        <end position="45"/>
    </location>
</feature>
<sequence length="1278" mass="145733">MLDPSSSEEEADEIVEEEGKEVMAPKTGGARVSPSRTTESSGGLQPSSRGSSACPSSPSPSAASEKEKDDLEKMQREEEERKKRLQLYVFVMRCIAYPFNAKQPTDMARRQQKISKQQLQTVKERFQAFLSGDTQIVADEAFINAVQSYYDIFLKSDRVSRMVQSGGCSASDSREVFKKHIEKRVRSLPEIDGLSKETVLSSWMAKFDTIYRGEDDPRKHQQRMTASAASELILSKDQLYEMFQSILGIKKFEHQLLYNACQLDNPDEQAAQIRRELDGRLQMADQIARGGKFPKFVSKEMEAMFIEELRSSVNLLMANLESMPVSKGGEFKLQKLKRGHNTSIIDMGQEDENTLSKSDVVLSFTLEVVIVEVQGLKSLAPNRIVYCTMEVEGGHKLQTDQAEASKPTWGTQGDFTTTHPLPAVKVKLFTESTGVLALEDKELGRVVLHPTPNSPKQSELHKMSVSKGCPDSDLKIKLAIRMDKPQNMKHCGYLWAIGKNVWKRWKKRFFVLVQVSQYTFAMCSYREKKAEPVELLQLDGYTVDYTDPQPGLDGGRTFFNAVKEGDTVIFASDDEQDRILWVQAMYRATGQSHKPIPPTQVQKLNNRAGSAPQLDAPISQFYADRAQKHGMDEFISANPCSFDHSSLFEMVQRLTLDHRLNDSYSCLGWFSPGQVFVMDEYCARNGVRGCHRHLCYLGDLLERAENGAMIDPTLLHYSFAFCASHVHGNRPDGIGTVTVEEKERFEDIKERLRVLLENQITHFRYCFPFGRPEGALKATLSLLERVLMKDIVTPVPQEEVKTVIRKCLEQAALINYQRLSEYAKVEGKKREMYEHPVFCLASQVMDLTIQNVGRLVTPAKKLEDTIRLAELVIEVLQQNEEHHAEAFAWWSDLMVEHAETFLSLYAVDMDAALEVQPPDSWDSFPLFQLLNDFLRTDYNLCNGQFHRHLQDLYAPLVVRYVDLMESSIAQSIHRGFERESWEPVNNGSGTSEDLFWKLDALQTFIRDLHWPEEEFGKHLESRLKLMSSDMIESCVKRTRVAFEAKLQKSSRTTDLRVPQCICTMFNVMVDAKAQSAKLCAMELGQERQYHSQIDALIEETVKEMITLLVAKFVVILESVLAKLSRYDEGTLFSSFLSFTVKAASKYVDVPKPGMDIADGYVTFVRHSQDMLRDKVNEEVYIERLFAQWYTSTMNLLGMWLTDRMDLQLHVYQLKILIRVVKKKYRDFRLQGVLDSTLNSKMYDTVRNRLTLEEATASVREGGMSGISMKDSDEDDDDD</sequence>
<dbReference type="InterPro" id="IPR033227">
    <property type="entry name" value="CAPS"/>
</dbReference>
<protein>
    <submittedName>
        <fullName evidence="17">Calcium-dependent secretion activator 1 isoform X3</fullName>
    </submittedName>
</protein>
<dbReference type="PROSITE" id="PS50003">
    <property type="entry name" value="PH_DOMAIN"/>
    <property type="match status" value="1"/>
</dbReference>
<organism evidence="16 17">
    <name type="scientific">Salvelinus namaycush</name>
    <name type="common">Lake trout</name>
    <name type="synonym">Salmo namaycush</name>
    <dbReference type="NCBI Taxonomy" id="8040"/>
    <lineage>
        <taxon>Eukaryota</taxon>
        <taxon>Metazoa</taxon>
        <taxon>Chordata</taxon>
        <taxon>Craniata</taxon>
        <taxon>Vertebrata</taxon>
        <taxon>Euteleostomi</taxon>
        <taxon>Actinopterygii</taxon>
        <taxon>Neopterygii</taxon>
        <taxon>Teleostei</taxon>
        <taxon>Protacanthopterygii</taxon>
        <taxon>Salmoniformes</taxon>
        <taxon>Salmonidae</taxon>
        <taxon>Salmoninae</taxon>
        <taxon>Salvelinus</taxon>
    </lineage>
</organism>
<evidence type="ECO:0000256" key="6">
    <source>
        <dbReference type="ARBA" id="ARBA00022927"/>
    </source>
</evidence>
<evidence type="ECO:0000256" key="3">
    <source>
        <dbReference type="ARBA" id="ARBA00022483"/>
    </source>
</evidence>
<keyword evidence="6" id="KW-0653">Protein transport</keyword>
<dbReference type="Pfam" id="PF00169">
    <property type="entry name" value="PH"/>
    <property type="match status" value="1"/>
</dbReference>
<dbReference type="InterPro" id="IPR010439">
    <property type="entry name" value="MUN_dom"/>
</dbReference>
<dbReference type="InterPro" id="IPR001849">
    <property type="entry name" value="PH_domain"/>
</dbReference>
<dbReference type="GO" id="GO:0045921">
    <property type="term" value="P:positive regulation of exocytosis"/>
    <property type="evidence" value="ECO:0007669"/>
    <property type="project" value="TreeGrafter"/>
</dbReference>
<evidence type="ECO:0000256" key="5">
    <source>
        <dbReference type="ARBA" id="ARBA00022837"/>
    </source>
</evidence>
<dbReference type="FunFam" id="2.30.29.30:FF:000007">
    <property type="entry name" value="Calcium-dependent secretion activator 2 isoform B"/>
    <property type="match status" value="1"/>
</dbReference>
<dbReference type="SMART" id="SM01145">
    <property type="entry name" value="DUF1041"/>
    <property type="match status" value="1"/>
</dbReference>
<keyword evidence="10" id="KW-0968">Cytoplasmic vesicle</keyword>
<dbReference type="GO" id="GO:0098978">
    <property type="term" value="C:glutamatergic synapse"/>
    <property type="evidence" value="ECO:0007669"/>
    <property type="project" value="TreeGrafter"/>
</dbReference>
<dbReference type="PANTHER" id="PTHR12166:SF6">
    <property type="entry name" value="CALCIUM-DEPENDENT SECRETION ACTIVATOR 1"/>
    <property type="match status" value="1"/>
</dbReference>
<evidence type="ECO:0000256" key="12">
    <source>
        <dbReference type="SAM" id="MobiDB-lite"/>
    </source>
</evidence>
<evidence type="ECO:0000256" key="9">
    <source>
        <dbReference type="ARBA" id="ARBA00023136"/>
    </source>
</evidence>
<keyword evidence="8" id="KW-0446">Lipid-binding</keyword>
<evidence type="ECO:0000313" key="17">
    <source>
        <dbReference type="RefSeq" id="XP_038872722.1"/>
    </source>
</evidence>
<dbReference type="SUPFAM" id="SSF50729">
    <property type="entry name" value="PH domain-like"/>
    <property type="match status" value="1"/>
</dbReference>
<feature type="compositionally biased region" description="Low complexity" evidence="12">
    <location>
        <begin position="46"/>
        <end position="63"/>
    </location>
</feature>
<dbReference type="GO" id="GO:0016079">
    <property type="term" value="P:synaptic vesicle exocytosis"/>
    <property type="evidence" value="ECO:0007669"/>
    <property type="project" value="InterPro"/>
</dbReference>
<dbReference type="Gene3D" id="1.10.357.50">
    <property type="match status" value="1"/>
</dbReference>
<dbReference type="CDD" id="cd01234">
    <property type="entry name" value="PH_CADPS"/>
    <property type="match status" value="1"/>
</dbReference>
<evidence type="ECO:0000256" key="2">
    <source>
        <dbReference type="ARBA" id="ARBA00022448"/>
    </source>
</evidence>
<evidence type="ECO:0000256" key="8">
    <source>
        <dbReference type="ARBA" id="ARBA00023121"/>
    </source>
</evidence>
<dbReference type="GO" id="GO:0015031">
    <property type="term" value="P:protein transport"/>
    <property type="evidence" value="ECO:0007669"/>
    <property type="project" value="UniProtKB-KW"/>
</dbReference>
<feature type="domain" description="MHD1" evidence="15">
    <location>
        <begin position="907"/>
        <end position="1038"/>
    </location>
</feature>
<evidence type="ECO:0000256" key="11">
    <source>
        <dbReference type="ARBA" id="ARBA00034103"/>
    </source>
</evidence>
<dbReference type="GO" id="GO:0030659">
    <property type="term" value="C:cytoplasmic vesicle membrane"/>
    <property type="evidence" value="ECO:0007669"/>
    <property type="project" value="UniProtKB-SubCell"/>
</dbReference>
<evidence type="ECO:0000256" key="10">
    <source>
        <dbReference type="ARBA" id="ARBA00023329"/>
    </source>
</evidence>
<accession>A0A8U1FAD9</accession>
<dbReference type="AlphaFoldDB" id="A0A8U1FAD9"/>
<keyword evidence="4" id="KW-0479">Metal-binding</keyword>
<dbReference type="Proteomes" id="UP000808372">
    <property type="component" value="Chromosome 20"/>
</dbReference>
<dbReference type="PROSITE" id="PS50004">
    <property type="entry name" value="C2"/>
    <property type="match status" value="1"/>
</dbReference>
<feature type="compositionally biased region" description="Basic and acidic residues" evidence="12">
    <location>
        <begin position="64"/>
        <end position="78"/>
    </location>
</feature>
<dbReference type="SMART" id="SM00233">
    <property type="entry name" value="PH"/>
    <property type="match status" value="1"/>
</dbReference>
<keyword evidence="3" id="KW-0268">Exocytosis</keyword>
<dbReference type="GO" id="GO:1990504">
    <property type="term" value="P:dense core granule exocytosis"/>
    <property type="evidence" value="ECO:0007669"/>
    <property type="project" value="InterPro"/>
</dbReference>
<dbReference type="RefSeq" id="XP_038872722.1">
    <property type="nucleotide sequence ID" value="XM_039016794.1"/>
</dbReference>
<feature type="domain" description="C2" evidence="14">
    <location>
        <begin position="346"/>
        <end position="464"/>
    </location>
</feature>
<evidence type="ECO:0000259" key="15">
    <source>
        <dbReference type="PROSITE" id="PS51258"/>
    </source>
</evidence>
<keyword evidence="16" id="KW-1185">Reference proteome</keyword>
<dbReference type="GO" id="GO:0008289">
    <property type="term" value="F:lipid binding"/>
    <property type="evidence" value="ECO:0007669"/>
    <property type="project" value="UniProtKB-KW"/>
</dbReference>
<keyword evidence="7" id="KW-0770">Synapse</keyword>
<keyword evidence="9" id="KW-0472">Membrane</keyword>
<dbReference type="GeneID" id="120065712"/>
<dbReference type="Pfam" id="PF25341">
    <property type="entry name" value="C2_CAPS"/>
    <property type="match status" value="1"/>
</dbReference>
<evidence type="ECO:0000256" key="4">
    <source>
        <dbReference type="ARBA" id="ARBA00022723"/>
    </source>
</evidence>
<name>A0A8U1FAD9_SALNM</name>
<evidence type="ECO:0000259" key="14">
    <source>
        <dbReference type="PROSITE" id="PS50004"/>
    </source>
</evidence>